<gene>
    <name evidence="1" type="ORF">D5018_01615</name>
</gene>
<organism evidence="1 2">
    <name type="scientific">Parashewanella curva</name>
    <dbReference type="NCBI Taxonomy" id="2338552"/>
    <lineage>
        <taxon>Bacteria</taxon>
        <taxon>Pseudomonadati</taxon>
        <taxon>Pseudomonadota</taxon>
        <taxon>Gammaproteobacteria</taxon>
        <taxon>Alteromonadales</taxon>
        <taxon>Shewanellaceae</taxon>
        <taxon>Parashewanella</taxon>
    </lineage>
</organism>
<dbReference type="OrthoDB" id="762578at2"/>
<comment type="caution">
    <text evidence="1">The sequence shown here is derived from an EMBL/GenBank/DDBJ whole genome shotgun (WGS) entry which is preliminary data.</text>
</comment>
<name>A0A3L8Q1F6_9GAMM</name>
<evidence type="ECO:0000313" key="2">
    <source>
        <dbReference type="Proteomes" id="UP000281474"/>
    </source>
</evidence>
<dbReference type="RefSeq" id="WP_121837235.1">
    <property type="nucleotide sequence ID" value="NZ_ML014754.1"/>
</dbReference>
<keyword evidence="2" id="KW-1185">Reference proteome</keyword>
<proteinExistence type="predicted"/>
<accession>A0A3L8Q1F6</accession>
<evidence type="ECO:0000313" key="1">
    <source>
        <dbReference type="EMBL" id="RLV61414.1"/>
    </source>
</evidence>
<protein>
    <recommendedName>
        <fullName evidence="3">FCP1 homology domain-containing protein</fullName>
    </recommendedName>
</protein>
<evidence type="ECO:0008006" key="3">
    <source>
        <dbReference type="Google" id="ProtNLM"/>
    </source>
</evidence>
<dbReference type="Proteomes" id="UP000281474">
    <property type="component" value="Unassembled WGS sequence"/>
</dbReference>
<dbReference type="AlphaFoldDB" id="A0A3L8Q1F6"/>
<dbReference type="EMBL" id="QZEI01000003">
    <property type="protein sequence ID" value="RLV61414.1"/>
    <property type="molecule type" value="Genomic_DNA"/>
</dbReference>
<reference evidence="1 2" key="1">
    <citation type="submission" date="2018-09" db="EMBL/GenBank/DDBJ databases">
        <title>Phylogeny of the Shewanellaceae, and recommendation for two new genera, Pseudoshewanella and Parashewanella.</title>
        <authorList>
            <person name="Wang G."/>
        </authorList>
    </citation>
    <scope>NUCLEOTIDE SEQUENCE [LARGE SCALE GENOMIC DNA]</scope>
    <source>
        <strain evidence="1 2">C51</strain>
    </source>
</reference>
<sequence length="154" mass="18568">MQKSIFIIDIDNTIAETWPTLVDRKIPLVLNYLKLKPKRNVVSKIYDLIKQEDSSVEVLFLSARTYYYKPVTRFWLRFVLGFKLNYQTILVDRANDKVDYLKRYLSEGYSIKYFDDLSYNHENGEIKYYQEVINFANSNSDIEYYDYAWIKQFS</sequence>